<evidence type="ECO:0000313" key="3">
    <source>
        <dbReference type="EMBL" id="MBB5192764.1"/>
    </source>
</evidence>
<dbReference type="Pfam" id="PF03781">
    <property type="entry name" value="FGE-sulfatase"/>
    <property type="match status" value="1"/>
</dbReference>
<dbReference type="SUPFAM" id="SSF56436">
    <property type="entry name" value="C-type lectin-like"/>
    <property type="match status" value="1"/>
</dbReference>
<dbReference type="AlphaFoldDB" id="A0A840RJK0"/>
<dbReference type="InterPro" id="IPR005532">
    <property type="entry name" value="SUMF_dom"/>
</dbReference>
<comment type="caution">
    <text evidence="3">The sequence shown here is derived from an EMBL/GenBank/DDBJ whole genome shotgun (WGS) entry which is preliminary data.</text>
</comment>
<dbReference type="InterPro" id="IPR051043">
    <property type="entry name" value="Sulfatase_Mod_Factor_Kinase"/>
</dbReference>
<dbReference type="GO" id="GO:0120147">
    <property type="term" value="F:formylglycine-generating oxidase activity"/>
    <property type="evidence" value="ECO:0007669"/>
    <property type="project" value="TreeGrafter"/>
</dbReference>
<name>A0A840RJK0_9NEIS</name>
<feature type="domain" description="Sulfatase-modifying factor enzyme-like" evidence="2">
    <location>
        <begin position="27"/>
        <end position="253"/>
    </location>
</feature>
<dbReference type="PANTHER" id="PTHR23150">
    <property type="entry name" value="SULFATASE MODIFYING FACTOR 1, 2"/>
    <property type="match status" value="1"/>
</dbReference>
<feature type="signal peptide" evidence="1">
    <location>
        <begin position="1"/>
        <end position="23"/>
    </location>
</feature>
<evidence type="ECO:0000256" key="1">
    <source>
        <dbReference type="SAM" id="SignalP"/>
    </source>
</evidence>
<accession>A0A840RJK0</accession>
<dbReference type="RefSeq" id="WP_184102434.1">
    <property type="nucleotide sequence ID" value="NZ_JACHHN010000008.1"/>
</dbReference>
<dbReference type="InterPro" id="IPR016187">
    <property type="entry name" value="CTDL_fold"/>
</dbReference>
<reference evidence="3 4" key="1">
    <citation type="submission" date="2020-08" db="EMBL/GenBank/DDBJ databases">
        <title>Genomic Encyclopedia of Type Strains, Phase IV (KMG-IV): sequencing the most valuable type-strain genomes for metagenomic binning, comparative biology and taxonomic classification.</title>
        <authorList>
            <person name="Goeker M."/>
        </authorList>
    </citation>
    <scope>NUCLEOTIDE SEQUENCE [LARGE SCALE GENOMIC DNA]</scope>
    <source>
        <strain evidence="3 4">DSM 18233</strain>
    </source>
</reference>
<gene>
    <name evidence="3" type="ORF">HNQ50_003518</name>
</gene>
<dbReference type="Proteomes" id="UP000543030">
    <property type="component" value="Unassembled WGS sequence"/>
</dbReference>
<dbReference type="InterPro" id="IPR042095">
    <property type="entry name" value="SUMF_sf"/>
</dbReference>
<dbReference type="Gene3D" id="3.90.1580.10">
    <property type="entry name" value="paralog of FGE (formylglycine-generating enzyme)"/>
    <property type="match status" value="1"/>
</dbReference>
<dbReference type="PANTHER" id="PTHR23150:SF19">
    <property type="entry name" value="FORMYLGLYCINE-GENERATING ENZYME"/>
    <property type="match status" value="1"/>
</dbReference>
<organism evidence="3 4">
    <name type="scientific">Silvimonas terrae</name>
    <dbReference type="NCBI Taxonomy" id="300266"/>
    <lineage>
        <taxon>Bacteria</taxon>
        <taxon>Pseudomonadati</taxon>
        <taxon>Pseudomonadota</taxon>
        <taxon>Betaproteobacteria</taxon>
        <taxon>Neisseriales</taxon>
        <taxon>Chitinibacteraceae</taxon>
        <taxon>Silvimonas</taxon>
    </lineage>
</organism>
<keyword evidence="4" id="KW-1185">Reference proteome</keyword>
<keyword evidence="1" id="KW-0732">Signal</keyword>
<feature type="chain" id="PRO_5032349255" evidence="1">
    <location>
        <begin position="24"/>
        <end position="263"/>
    </location>
</feature>
<sequence>MAAPQLTRWLSACLVSLTGLAQAAGYVDLPGGVLRTALPTDGPTVTVATFSLRQQPVTNAQFALFLARHPQWRRDQVARLFAGERYLANWPDPAHYPAGAAQAPVIDVSWYAARAYCASENARLPSWYEWEFAAAANATRPDARDDPAWRAHILEWYAHPANAPLANVGQDQPDVYGVYDLHGLIWEWVEDYNGLFVTADSRSQGQQGLLEACGAAALSLGDRDNYAVLMRIALLSSLKGPDALPSLGFRCARDIKEPPHDLP</sequence>
<evidence type="ECO:0000313" key="4">
    <source>
        <dbReference type="Proteomes" id="UP000543030"/>
    </source>
</evidence>
<dbReference type="EMBL" id="JACHHN010000008">
    <property type="protein sequence ID" value="MBB5192764.1"/>
    <property type="molecule type" value="Genomic_DNA"/>
</dbReference>
<evidence type="ECO:0000259" key="2">
    <source>
        <dbReference type="Pfam" id="PF03781"/>
    </source>
</evidence>
<proteinExistence type="predicted"/>
<protein>
    <submittedName>
        <fullName evidence="3">Formylglycine-generating enzyme required for sulfatase activity</fullName>
    </submittedName>
</protein>